<dbReference type="AlphaFoldDB" id="A0AA85JK09"/>
<name>A0AA85JK09_TRIRE</name>
<feature type="transmembrane region" description="Helical" evidence="1">
    <location>
        <begin position="58"/>
        <end position="80"/>
    </location>
</feature>
<reference evidence="2" key="1">
    <citation type="submission" date="2022-06" db="EMBL/GenBank/DDBJ databases">
        <authorList>
            <person name="Berger JAMES D."/>
            <person name="Berger JAMES D."/>
        </authorList>
    </citation>
    <scope>NUCLEOTIDE SEQUENCE [LARGE SCALE GENOMIC DNA]</scope>
</reference>
<evidence type="ECO:0000313" key="2">
    <source>
        <dbReference type="Proteomes" id="UP000050795"/>
    </source>
</evidence>
<accession>A0AA85JK09</accession>
<proteinExistence type="predicted"/>
<dbReference type="Proteomes" id="UP000050795">
    <property type="component" value="Unassembled WGS sequence"/>
</dbReference>
<reference evidence="3" key="2">
    <citation type="submission" date="2023-11" db="UniProtKB">
        <authorList>
            <consortium name="WormBaseParasite"/>
        </authorList>
    </citation>
    <scope>IDENTIFICATION</scope>
</reference>
<dbReference type="WBParaSite" id="TREG1_2740.1">
    <property type="protein sequence ID" value="TREG1_2740.1"/>
    <property type="gene ID" value="TREG1_2740"/>
</dbReference>
<feature type="transmembrane region" description="Helical" evidence="1">
    <location>
        <begin position="86"/>
        <end position="109"/>
    </location>
</feature>
<keyword evidence="1" id="KW-1133">Transmembrane helix</keyword>
<evidence type="ECO:0000256" key="1">
    <source>
        <dbReference type="SAM" id="Phobius"/>
    </source>
</evidence>
<keyword evidence="1" id="KW-0472">Membrane</keyword>
<protein>
    <submittedName>
        <fullName evidence="3">Uncharacterized protein</fullName>
    </submittedName>
</protein>
<keyword evidence="2" id="KW-1185">Reference proteome</keyword>
<evidence type="ECO:0000313" key="3">
    <source>
        <dbReference type="WBParaSite" id="TREG1_2740.1"/>
    </source>
</evidence>
<organism evidence="2 3">
    <name type="scientific">Trichobilharzia regenti</name>
    <name type="common">Nasal bird schistosome</name>
    <dbReference type="NCBI Taxonomy" id="157069"/>
    <lineage>
        <taxon>Eukaryota</taxon>
        <taxon>Metazoa</taxon>
        <taxon>Spiralia</taxon>
        <taxon>Lophotrochozoa</taxon>
        <taxon>Platyhelminthes</taxon>
        <taxon>Trematoda</taxon>
        <taxon>Digenea</taxon>
        <taxon>Strigeidida</taxon>
        <taxon>Schistosomatoidea</taxon>
        <taxon>Schistosomatidae</taxon>
        <taxon>Trichobilharzia</taxon>
    </lineage>
</organism>
<keyword evidence="1" id="KW-0812">Transmembrane</keyword>
<sequence>MFVLNNCVSSNYCNCWLILFVSGHSSTYNRQPEKGFRRTGVSPEILQSNSIEIRSASLCVLFVYMCGVSYRLVFFGFIVFTRCFRALLLLRNFVEIFVVITSEVVSSLLHS</sequence>